<dbReference type="GO" id="GO:0005524">
    <property type="term" value="F:ATP binding"/>
    <property type="evidence" value="ECO:0007669"/>
    <property type="project" value="UniProtKB-KW"/>
</dbReference>
<evidence type="ECO:0000259" key="6">
    <source>
        <dbReference type="Pfam" id="PF13427"/>
    </source>
</evidence>
<keyword evidence="4" id="KW-0547">Nucleotide-binding</keyword>
<dbReference type="InterPro" id="IPR025184">
    <property type="entry name" value="AadA_C"/>
</dbReference>
<dbReference type="RefSeq" id="WP_142540166.1">
    <property type="nucleotide sequence ID" value="NZ_VDGH01000010.1"/>
</dbReference>
<dbReference type="EMBL" id="VDGH01000010">
    <property type="protein sequence ID" value="TQR10846.1"/>
    <property type="molecule type" value="Genomic_DNA"/>
</dbReference>
<gene>
    <name evidence="7" type="ORF">FG382_16310</name>
</gene>
<dbReference type="OrthoDB" id="5643411at2"/>
<feature type="domain" description="Adenylyltransferase AadA C-terminal" evidence="6">
    <location>
        <begin position="153"/>
        <end position="242"/>
    </location>
</feature>
<feature type="domain" description="Polymerase nucleotidyl transferase" evidence="5">
    <location>
        <begin position="21"/>
        <end position="95"/>
    </location>
</feature>
<dbReference type="SUPFAM" id="SSF81301">
    <property type="entry name" value="Nucleotidyltransferase"/>
    <property type="match status" value="2"/>
</dbReference>
<proteinExistence type="predicted"/>
<dbReference type="AlphaFoldDB" id="A0A544T079"/>
<dbReference type="InterPro" id="IPR043519">
    <property type="entry name" value="NT_sf"/>
</dbReference>
<organism evidence="7 8">
    <name type="scientific">Psychrobacillus lasiicapitis</name>
    <dbReference type="NCBI Taxonomy" id="1636719"/>
    <lineage>
        <taxon>Bacteria</taxon>
        <taxon>Bacillati</taxon>
        <taxon>Bacillota</taxon>
        <taxon>Bacilli</taxon>
        <taxon>Bacillales</taxon>
        <taxon>Bacillaceae</taxon>
        <taxon>Psychrobacillus</taxon>
    </lineage>
</organism>
<sequence>MSYNWETCSEEIRELVYHLLDKTKEIVAEKLVGFYLHGSLAMGGFNPKNSDIDILVVTADSISIETKRILAKLFLECSNNPFPVEVSFLNEAHLKDWDYPTPFDFHYSEQWRNRYEEETAFLKDMPKTDADLAAHITITNHRGIVIWGRAISEVFPIVPKTHYISSILSDFEDCVKNIVRDPVYCTLNLLRVYWYVKEGVISSKQEAGDWGLTVLPKEFNSTIQQVVAAYASEEQNPIVESTHLFRIRDYLKREVEELLRTEV</sequence>
<protein>
    <recommendedName>
        <fullName evidence="4">Spectinomycin 9-adenylyltransferase</fullName>
    </recommendedName>
</protein>
<keyword evidence="8" id="KW-1185">Reference proteome</keyword>
<accession>A0A544T079</accession>
<evidence type="ECO:0000256" key="1">
    <source>
        <dbReference type="ARBA" id="ARBA00022679"/>
    </source>
</evidence>
<dbReference type="Proteomes" id="UP000317316">
    <property type="component" value="Unassembled WGS sequence"/>
</dbReference>
<name>A0A544T079_9BACI</name>
<dbReference type="InterPro" id="IPR024172">
    <property type="entry name" value="AadA/Aad9"/>
</dbReference>
<dbReference type="Pfam" id="PF13427">
    <property type="entry name" value="AadA_C"/>
    <property type="match status" value="1"/>
</dbReference>
<evidence type="ECO:0000256" key="4">
    <source>
        <dbReference type="PIRNR" id="PIRNR000819"/>
    </source>
</evidence>
<evidence type="ECO:0000313" key="7">
    <source>
        <dbReference type="EMBL" id="TQR10846.1"/>
    </source>
</evidence>
<evidence type="ECO:0000259" key="5">
    <source>
        <dbReference type="Pfam" id="PF01909"/>
    </source>
</evidence>
<dbReference type="CDD" id="cd05403">
    <property type="entry name" value="NT_KNTase_like"/>
    <property type="match status" value="1"/>
</dbReference>
<dbReference type="Gene3D" id="3.30.460.10">
    <property type="entry name" value="Beta Polymerase, domain 2"/>
    <property type="match status" value="1"/>
</dbReference>
<reference evidence="7 8" key="1">
    <citation type="submission" date="2019-05" db="EMBL/GenBank/DDBJ databases">
        <title>Psychrobacillus vulpis sp. nov., a new species isolated from feces of a red fox that inhabits in The Tablas de Daimiel Natural Park, Albacete, Spain.</title>
        <authorList>
            <person name="Rodriguez M."/>
            <person name="Reina J.C."/>
            <person name="Bejar V."/>
            <person name="Llamas I."/>
        </authorList>
    </citation>
    <scope>NUCLEOTIDE SEQUENCE [LARGE SCALE GENOMIC DNA]</scope>
    <source>
        <strain evidence="7 8">NEAU-3TGS17</strain>
    </source>
</reference>
<keyword evidence="4" id="KW-0548">Nucleotidyltransferase</keyword>
<dbReference type="GO" id="GO:0070566">
    <property type="term" value="F:adenylyltransferase activity"/>
    <property type="evidence" value="ECO:0007669"/>
    <property type="project" value="InterPro"/>
</dbReference>
<dbReference type="PIRSF" id="PIRSF000819">
    <property type="entry name" value="Streptomycin_3-adenylyltransf"/>
    <property type="match status" value="1"/>
</dbReference>
<dbReference type="InterPro" id="IPR002934">
    <property type="entry name" value="Polymerase_NTP_transf_dom"/>
</dbReference>
<evidence type="ECO:0000256" key="2">
    <source>
        <dbReference type="ARBA" id="ARBA00023251"/>
    </source>
</evidence>
<dbReference type="Pfam" id="PF01909">
    <property type="entry name" value="NTP_transf_2"/>
    <property type="match status" value="1"/>
</dbReference>
<evidence type="ECO:0000256" key="3">
    <source>
        <dbReference type="ARBA" id="ARBA00047831"/>
    </source>
</evidence>
<keyword evidence="1 4" id="KW-0808">Transferase</keyword>
<comment type="catalytic activity">
    <reaction evidence="3 4">
        <text>spectinomycin + ATP = 9-O-adenylylspectinomycin + diphosphate</text>
        <dbReference type="Rhea" id="RHEA:63228"/>
        <dbReference type="ChEBI" id="CHEBI:30616"/>
        <dbReference type="ChEBI" id="CHEBI:33019"/>
        <dbReference type="ChEBI" id="CHEBI:146260"/>
        <dbReference type="ChEBI" id="CHEBI:146261"/>
    </reaction>
</comment>
<keyword evidence="2 4" id="KW-0046">Antibiotic resistance</keyword>
<keyword evidence="4" id="KW-0067">ATP-binding</keyword>
<evidence type="ECO:0000313" key="8">
    <source>
        <dbReference type="Proteomes" id="UP000317316"/>
    </source>
</evidence>
<dbReference type="GO" id="GO:0046677">
    <property type="term" value="P:response to antibiotic"/>
    <property type="evidence" value="ECO:0007669"/>
    <property type="project" value="UniProtKB-KW"/>
</dbReference>
<comment type="caution">
    <text evidence="7">The sequence shown here is derived from an EMBL/GenBank/DDBJ whole genome shotgun (WGS) entry which is preliminary data.</text>
</comment>